<protein>
    <submittedName>
        <fullName evidence="2">S-adenosyl-L-methionine-dependent methyltransferases superfamily protein</fullName>
    </submittedName>
</protein>
<evidence type="ECO:0000313" key="3">
    <source>
        <dbReference type="Proteomes" id="UP000236291"/>
    </source>
</evidence>
<reference evidence="2 3" key="2">
    <citation type="journal article" date="2017" name="Front. Plant Sci.">
        <title>Gene Classification and Mining of Molecular Markers Useful in Red Clover (Trifolium pratense) Breeding.</title>
        <authorList>
            <person name="Istvanek J."/>
            <person name="Dluhosova J."/>
            <person name="Dluhos P."/>
            <person name="Patkova L."/>
            <person name="Nedelnik J."/>
            <person name="Repkova J."/>
        </authorList>
    </citation>
    <scope>NUCLEOTIDE SEQUENCE [LARGE SCALE GENOMIC DNA]</scope>
    <source>
        <strain evidence="3">cv. Tatra</strain>
        <tissue evidence="2">Young leaves</tissue>
    </source>
</reference>
<dbReference type="GO" id="GO:0032259">
    <property type="term" value="P:methylation"/>
    <property type="evidence" value="ECO:0007669"/>
    <property type="project" value="UniProtKB-KW"/>
</dbReference>
<dbReference type="AlphaFoldDB" id="A0A2K3P7A6"/>
<keyword evidence="2" id="KW-0489">Methyltransferase</keyword>
<name>A0A2K3P7A6_TRIPR</name>
<dbReference type="Proteomes" id="UP000236291">
    <property type="component" value="Unassembled WGS sequence"/>
</dbReference>
<keyword evidence="2" id="KW-0808">Transferase</keyword>
<keyword evidence="1" id="KW-0812">Transmembrane</keyword>
<gene>
    <name evidence="2" type="ORF">L195_g007761</name>
</gene>
<keyword evidence="1" id="KW-0472">Membrane</keyword>
<dbReference type="EMBL" id="ASHM01004347">
    <property type="protein sequence ID" value="PNY11159.1"/>
    <property type="molecule type" value="Genomic_DNA"/>
</dbReference>
<dbReference type="GO" id="GO:0008168">
    <property type="term" value="F:methyltransferase activity"/>
    <property type="evidence" value="ECO:0007669"/>
    <property type="project" value="UniProtKB-KW"/>
</dbReference>
<evidence type="ECO:0000256" key="1">
    <source>
        <dbReference type="SAM" id="Phobius"/>
    </source>
</evidence>
<reference evidence="2 3" key="1">
    <citation type="journal article" date="2014" name="Am. J. Bot.">
        <title>Genome assembly and annotation for red clover (Trifolium pratense; Fabaceae).</title>
        <authorList>
            <person name="Istvanek J."/>
            <person name="Jaros M."/>
            <person name="Krenek A."/>
            <person name="Repkova J."/>
        </authorList>
    </citation>
    <scope>NUCLEOTIDE SEQUENCE [LARGE SCALE GENOMIC DNA]</scope>
    <source>
        <strain evidence="3">cv. Tatra</strain>
        <tissue evidence="2">Young leaves</tissue>
    </source>
</reference>
<organism evidence="2 3">
    <name type="scientific">Trifolium pratense</name>
    <name type="common">Red clover</name>
    <dbReference type="NCBI Taxonomy" id="57577"/>
    <lineage>
        <taxon>Eukaryota</taxon>
        <taxon>Viridiplantae</taxon>
        <taxon>Streptophyta</taxon>
        <taxon>Embryophyta</taxon>
        <taxon>Tracheophyta</taxon>
        <taxon>Spermatophyta</taxon>
        <taxon>Magnoliopsida</taxon>
        <taxon>eudicotyledons</taxon>
        <taxon>Gunneridae</taxon>
        <taxon>Pentapetalae</taxon>
        <taxon>rosids</taxon>
        <taxon>fabids</taxon>
        <taxon>Fabales</taxon>
        <taxon>Fabaceae</taxon>
        <taxon>Papilionoideae</taxon>
        <taxon>50 kb inversion clade</taxon>
        <taxon>NPAAA clade</taxon>
        <taxon>Hologalegina</taxon>
        <taxon>IRL clade</taxon>
        <taxon>Trifolieae</taxon>
        <taxon>Trifolium</taxon>
    </lineage>
</organism>
<proteinExistence type="predicted"/>
<accession>A0A2K3P7A6</accession>
<sequence length="59" mass="6432">MGSVSLKIGDGTARFRRSTLCSSAVNILMILSVITTNLFALYAFTSSPKNNQTEQLHQV</sequence>
<dbReference type="STRING" id="57577.A0A2K3P7A6"/>
<dbReference type="ExpressionAtlas" id="A0A2K3P7A6">
    <property type="expression patterns" value="baseline"/>
</dbReference>
<evidence type="ECO:0000313" key="2">
    <source>
        <dbReference type="EMBL" id="PNY11159.1"/>
    </source>
</evidence>
<comment type="caution">
    <text evidence="2">The sequence shown here is derived from an EMBL/GenBank/DDBJ whole genome shotgun (WGS) entry which is preliminary data.</text>
</comment>
<keyword evidence="1" id="KW-1133">Transmembrane helix</keyword>
<feature type="transmembrane region" description="Helical" evidence="1">
    <location>
        <begin position="24"/>
        <end position="44"/>
    </location>
</feature>
<feature type="non-terminal residue" evidence="2">
    <location>
        <position position="59"/>
    </location>
</feature>